<organism evidence="2 3">
    <name type="scientific">Hyalangium minutum</name>
    <dbReference type="NCBI Taxonomy" id="394096"/>
    <lineage>
        <taxon>Bacteria</taxon>
        <taxon>Pseudomonadati</taxon>
        <taxon>Myxococcota</taxon>
        <taxon>Myxococcia</taxon>
        <taxon>Myxococcales</taxon>
        <taxon>Cystobacterineae</taxon>
        <taxon>Archangiaceae</taxon>
        <taxon>Hyalangium</taxon>
    </lineage>
</organism>
<dbReference type="GO" id="GO:0140359">
    <property type="term" value="F:ABC-type transporter activity"/>
    <property type="evidence" value="ECO:0007669"/>
    <property type="project" value="InterPro"/>
</dbReference>
<keyword evidence="1" id="KW-0472">Membrane</keyword>
<sequence>MIWSAETLRAIRSARTLVLLGLYAMACLAVLLFVTLLSGGSRVQPGATPDLEQLPGVIENVFKVNLFFLPIYVTLMGFDQISGEVGTRSIRYVTLRARLSSLLLGKFLVQTTLLVGLVLIIDVGIILYARYAFPNLTLMAMALNLVKVWLATLVFSLSYVALTTLCSSLFRASGLSLVFNFCLVFAFLLMELAGRYYEGRSILGYLRFLTPSYYSTGLFSQDLADMGRSGLIYLSFTLLFLGGAYGVLRSRDL</sequence>
<dbReference type="EMBL" id="JMCB01000009">
    <property type="protein sequence ID" value="KFE66708.1"/>
    <property type="molecule type" value="Genomic_DNA"/>
</dbReference>
<dbReference type="AlphaFoldDB" id="A0A085WG95"/>
<gene>
    <name evidence="2" type="ORF">DB31_8922</name>
</gene>
<feature type="transmembrane region" description="Helical" evidence="1">
    <location>
        <begin position="17"/>
        <end position="40"/>
    </location>
</feature>
<dbReference type="GO" id="GO:0005886">
    <property type="term" value="C:plasma membrane"/>
    <property type="evidence" value="ECO:0007669"/>
    <property type="project" value="UniProtKB-SubCell"/>
</dbReference>
<protein>
    <submittedName>
        <fullName evidence="2">Uncharacterized protein</fullName>
    </submittedName>
</protein>
<proteinExistence type="predicted"/>
<keyword evidence="1" id="KW-0812">Transmembrane</keyword>
<dbReference type="STRING" id="394096.DB31_8922"/>
<accession>A0A085WG95</accession>
<reference evidence="2 3" key="1">
    <citation type="submission" date="2014-04" db="EMBL/GenBank/DDBJ databases">
        <title>Genome assembly of Hyalangium minutum DSM 14724.</title>
        <authorList>
            <person name="Sharma G."/>
            <person name="Subramanian S."/>
        </authorList>
    </citation>
    <scope>NUCLEOTIDE SEQUENCE [LARGE SCALE GENOMIC DNA]</scope>
    <source>
        <strain evidence="2 3">DSM 14724</strain>
    </source>
</reference>
<dbReference type="Proteomes" id="UP000028725">
    <property type="component" value="Unassembled WGS sequence"/>
</dbReference>
<evidence type="ECO:0000256" key="1">
    <source>
        <dbReference type="SAM" id="Phobius"/>
    </source>
</evidence>
<dbReference type="PATRIC" id="fig|394096.3.peg.4952"/>
<feature type="transmembrane region" description="Helical" evidence="1">
    <location>
        <begin position="177"/>
        <end position="197"/>
    </location>
</feature>
<evidence type="ECO:0000313" key="2">
    <source>
        <dbReference type="EMBL" id="KFE66708.1"/>
    </source>
</evidence>
<feature type="transmembrane region" description="Helical" evidence="1">
    <location>
        <begin position="148"/>
        <end position="170"/>
    </location>
</feature>
<name>A0A085WG95_9BACT</name>
<keyword evidence="3" id="KW-1185">Reference proteome</keyword>
<feature type="transmembrane region" description="Helical" evidence="1">
    <location>
        <begin position="60"/>
        <end position="78"/>
    </location>
</feature>
<keyword evidence="1" id="KW-1133">Transmembrane helix</keyword>
<comment type="caution">
    <text evidence="2">The sequence shown here is derived from an EMBL/GenBank/DDBJ whole genome shotgun (WGS) entry which is preliminary data.</text>
</comment>
<feature type="transmembrane region" description="Helical" evidence="1">
    <location>
        <begin position="99"/>
        <end position="128"/>
    </location>
</feature>
<evidence type="ECO:0000313" key="3">
    <source>
        <dbReference type="Proteomes" id="UP000028725"/>
    </source>
</evidence>
<feature type="transmembrane region" description="Helical" evidence="1">
    <location>
        <begin position="230"/>
        <end position="248"/>
    </location>
</feature>